<gene>
    <name evidence="1" type="ORF">KUTeg_014818</name>
</gene>
<evidence type="ECO:0000313" key="2">
    <source>
        <dbReference type="Proteomes" id="UP001217089"/>
    </source>
</evidence>
<sequence>MSATRKRILDWLDKEKWDNKIQSKCCQTEVDKKTKETLISPVTVTLWCGTKNFGSQFPPASRDCAIQTSVQVNNAQAN</sequence>
<proteinExistence type="predicted"/>
<comment type="caution">
    <text evidence="1">The sequence shown here is derived from an EMBL/GenBank/DDBJ whole genome shotgun (WGS) entry which is preliminary data.</text>
</comment>
<organism evidence="1 2">
    <name type="scientific">Tegillarca granosa</name>
    <name type="common">Malaysian cockle</name>
    <name type="synonym">Anadara granosa</name>
    <dbReference type="NCBI Taxonomy" id="220873"/>
    <lineage>
        <taxon>Eukaryota</taxon>
        <taxon>Metazoa</taxon>
        <taxon>Spiralia</taxon>
        <taxon>Lophotrochozoa</taxon>
        <taxon>Mollusca</taxon>
        <taxon>Bivalvia</taxon>
        <taxon>Autobranchia</taxon>
        <taxon>Pteriomorphia</taxon>
        <taxon>Arcoida</taxon>
        <taxon>Arcoidea</taxon>
        <taxon>Arcidae</taxon>
        <taxon>Tegillarca</taxon>
    </lineage>
</organism>
<evidence type="ECO:0000313" key="1">
    <source>
        <dbReference type="EMBL" id="KAJ8307627.1"/>
    </source>
</evidence>
<name>A0ABQ9EQV3_TEGGR</name>
<protein>
    <submittedName>
        <fullName evidence="1">Uncharacterized protein</fullName>
    </submittedName>
</protein>
<reference evidence="1 2" key="1">
    <citation type="submission" date="2022-12" db="EMBL/GenBank/DDBJ databases">
        <title>Chromosome-level genome of Tegillarca granosa.</title>
        <authorList>
            <person name="Kim J."/>
        </authorList>
    </citation>
    <scope>NUCLEOTIDE SEQUENCE [LARGE SCALE GENOMIC DNA]</scope>
    <source>
        <strain evidence="1">Teg-2019</strain>
        <tissue evidence="1">Adductor muscle</tissue>
    </source>
</reference>
<dbReference type="Proteomes" id="UP001217089">
    <property type="component" value="Unassembled WGS sequence"/>
</dbReference>
<accession>A0ABQ9EQV3</accession>
<dbReference type="EMBL" id="JARBDR010000773">
    <property type="protein sequence ID" value="KAJ8307627.1"/>
    <property type="molecule type" value="Genomic_DNA"/>
</dbReference>
<keyword evidence="2" id="KW-1185">Reference proteome</keyword>